<dbReference type="EMBL" id="GBXM01040497">
    <property type="protein sequence ID" value="JAH68080.1"/>
    <property type="molecule type" value="Transcribed_RNA"/>
</dbReference>
<reference evidence="1" key="2">
    <citation type="journal article" date="2015" name="Fish Shellfish Immunol.">
        <title>Early steps in the European eel (Anguilla anguilla)-Vibrio vulnificus interaction in the gills: Role of the RtxA13 toxin.</title>
        <authorList>
            <person name="Callol A."/>
            <person name="Pajuelo D."/>
            <person name="Ebbesson L."/>
            <person name="Teles M."/>
            <person name="MacKenzie S."/>
            <person name="Amaro C."/>
        </authorList>
    </citation>
    <scope>NUCLEOTIDE SEQUENCE</scope>
</reference>
<sequence>MQRQICYQSMTTDWKFPFRELILGSLGEKQEHLLLHYLKSLARPSLETI</sequence>
<protein>
    <submittedName>
        <fullName evidence="1">Uncharacterized protein</fullName>
    </submittedName>
</protein>
<name>A0A0E9US95_ANGAN</name>
<evidence type="ECO:0000313" key="1">
    <source>
        <dbReference type="EMBL" id="JAH68080.1"/>
    </source>
</evidence>
<dbReference type="AlphaFoldDB" id="A0A0E9US95"/>
<organism evidence="1">
    <name type="scientific">Anguilla anguilla</name>
    <name type="common">European freshwater eel</name>
    <name type="synonym">Muraena anguilla</name>
    <dbReference type="NCBI Taxonomy" id="7936"/>
    <lineage>
        <taxon>Eukaryota</taxon>
        <taxon>Metazoa</taxon>
        <taxon>Chordata</taxon>
        <taxon>Craniata</taxon>
        <taxon>Vertebrata</taxon>
        <taxon>Euteleostomi</taxon>
        <taxon>Actinopterygii</taxon>
        <taxon>Neopterygii</taxon>
        <taxon>Teleostei</taxon>
        <taxon>Anguilliformes</taxon>
        <taxon>Anguillidae</taxon>
        <taxon>Anguilla</taxon>
    </lineage>
</organism>
<accession>A0A0E9US95</accession>
<reference evidence="1" key="1">
    <citation type="submission" date="2014-11" db="EMBL/GenBank/DDBJ databases">
        <authorList>
            <person name="Amaro Gonzalez C."/>
        </authorList>
    </citation>
    <scope>NUCLEOTIDE SEQUENCE</scope>
</reference>
<proteinExistence type="predicted"/>